<sequence>MMDLEQRRAWNEKHKMLTEIISKPKEHVQAVELFLTNHALLYSSKMGYGVGPTFEDSVLENLDENSLRRYPVNAPDTKNSIAWHFWHIARIEDMTMNILVANSQQVLYSDSWLQKMNIRFSHSGNNMSDDDIAELSSRIDIGALLEYRIAVGKQTRRIISSLQPGEFKEKVQESRINRLFDENAILQEACGIAEYWSKKTVAGLVLMPATRHNFLHLNKCIRIKNKLQKEIKSPLRLALS</sequence>
<name>A0A368VHZ0_9BACL</name>
<keyword evidence="3" id="KW-1185">Reference proteome</keyword>
<feature type="domain" description="DinB-like" evidence="1">
    <location>
        <begin position="57"/>
        <end position="174"/>
    </location>
</feature>
<gene>
    <name evidence="2" type="ORF">DFP97_1295</name>
</gene>
<comment type="caution">
    <text evidence="2">The sequence shown here is derived from an EMBL/GenBank/DDBJ whole genome shotgun (WGS) entry which is preliminary data.</text>
</comment>
<dbReference type="Gene3D" id="1.20.120.450">
    <property type="entry name" value="dinb family like domain"/>
    <property type="match status" value="1"/>
</dbReference>
<evidence type="ECO:0000259" key="1">
    <source>
        <dbReference type="Pfam" id="PF12867"/>
    </source>
</evidence>
<evidence type="ECO:0000313" key="3">
    <source>
        <dbReference type="Proteomes" id="UP000252415"/>
    </source>
</evidence>
<dbReference type="InterPro" id="IPR024775">
    <property type="entry name" value="DinB-like"/>
</dbReference>
<dbReference type="Pfam" id="PF12867">
    <property type="entry name" value="DinB_2"/>
    <property type="match status" value="1"/>
</dbReference>
<dbReference type="InterPro" id="IPR034660">
    <property type="entry name" value="DinB/YfiT-like"/>
</dbReference>
<organism evidence="2 3">
    <name type="scientific">Paenibacillus prosopidis</name>
    <dbReference type="NCBI Taxonomy" id="630520"/>
    <lineage>
        <taxon>Bacteria</taxon>
        <taxon>Bacillati</taxon>
        <taxon>Bacillota</taxon>
        <taxon>Bacilli</taxon>
        <taxon>Bacillales</taxon>
        <taxon>Paenibacillaceae</taxon>
        <taxon>Paenibacillus</taxon>
    </lineage>
</organism>
<dbReference type="Proteomes" id="UP000252415">
    <property type="component" value="Unassembled WGS sequence"/>
</dbReference>
<proteinExistence type="predicted"/>
<dbReference type="SUPFAM" id="SSF109854">
    <property type="entry name" value="DinB/YfiT-like putative metalloenzymes"/>
    <property type="match status" value="1"/>
</dbReference>
<dbReference type="AlphaFoldDB" id="A0A368VHZ0"/>
<dbReference type="EMBL" id="QPJD01000029">
    <property type="protein sequence ID" value="RCW40850.1"/>
    <property type="molecule type" value="Genomic_DNA"/>
</dbReference>
<accession>A0A368VHZ0</accession>
<reference evidence="2 3" key="1">
    <citation type="submission" date="2018-07" db="EMBL/GenBank/DDBJ databases">
        <title>Genomic Encyclopedia of Type Strains, Phase III (KMG-III): the genomes of soil and plant-associated and newly described type strains.</title>
        <authorList>
            <person name="Whitman W."/>
        </authorList>
    </citation>
    <scope>NUCLEOTIDE SEQUENCE [LARGE SCALE GENOMIC DNA]</scope>
    <source>
        <strain evidence="2 3">CECT 7506</strain>
    </source>
</reference>
<protein>
    <submittedName>
        <fullName evidence="2">DinB family protein</fullName>
    </submittedName>
</protein>
<evidence type="ECO:0000313" key="2">
    <source>
        <dbReference type="EMBL" id="RCW40850.1"/>
    </source>
</evidence>